<dbReference type="InterPro" id="IPR029074">
    <property type="entry name" value="Imm49"/>
</dbReference>
<gene>
    <name evidence="1" type="ORF">M2412_001966</name>
</gene>
<organism evidence="1 2">
    <name type="scientific">Stenotrophomonas rhizophila</name>
    <dbReference type="NCBI Taxonomy" id="216778"/>
    <lineage>
        <taxon>Bacteria</taxon>
        <taxon>Pseudomonadati</taxon>
        <taxon>Pseudomonadota</taxon>
        <taxon>Gammaproteobacteria</taxon>
        <taxon>Lysobacterales</taxon>
        <taxon>Lysobacteraceae</taxon>
        <taxon>Stenotrophomonas</taxon>
    </lineage>
</organism>
<accession>A0AAW5PJ94</accession>
<evidence type="ECO:0000313" key="1">
    <source>
        <dbReference type="EMBL" id="MCS4279974.1"/>
    </source>
</evidence>
<sequence>MKSADYLSDVRGAINLLRYRMQPGEYYDAESCLRFIETNSGDPYACKERLHMYAIAKAMLSWCEAQDLEGMKQWSYVAAKIRRILFQERPAKDCRTSMYLTPLLSDHVDLVEWFSRFDYPFTSGSGSLSGKRRNNPKTDEYYHYNTLLALRGDWETLVPRCEVFLGDVPAKLGSYQADSRFHMALAEGDVARMEASLDELVEPKLMKRRQEEESATTGPFICTFAVVYAKIAWLHGHRVQVSSPYVPKEWLPIAPLPKYEDTFAFMAQSDDSMPVGRT</sequence>
<dbReference type="Pfam" id="PF15575">
    <property type="entry name" value="Imm49"/>
    <property type="match status" value="1"/>
</dbReference>
<dbReference type="RefSeq" id="WP_259260681.1">
    <property type="nucleotide sequence ID" value="NZ_JANUEK010000004.1"/>
</dbReference>
<dbReference type="Proteomes" id="UP001320691">
    <property type="component" value="Unassembled WGS sequence"/>
</dbReference>
<protein>
    <recommendedName>
        <fullName evidence="3">Immunity protein 49 of polymorphic toxin system</fullName>
    </recommendedName>
</protein>
<evidence type="ECO:0000313" key="2">
    <source>
        <dbReference type="Proteomes" id="UP001320691"/>
    </source>
</evidence>
<dbReference type="EMBL" id="JANUEK010000004">
    <property type="protein sequence ID" value="MCS4279974.1"/>
    <property type="molecule type" value="Genomic_DNA"/>
</dbReference>
<proteinExistence type="predicted"/>
<evidence type="ECO:0008006" key="3">
    <source>
        <dbReference type="Google" id="ProtNLM"/>
    </source>
</evidence>
<dbReference type="AlphaFoldDB" id="A0AAW5PJ94"/>
<comment type="caution">
    <text evidence="1">The sequence shown here is derived from an EMBL/GenBank/DDBJ whole genome shotgun (WGS) entry which is preliminary data.</text>
</comment>
<name>A0AAW5PJ94_9GAMM</name>
<reference evidence="1" key="1">
    <citation type="submission" date="2022-08" db="EMBL/GenBank/DDBJ databases">
        <title>Genomic analyses of the natural microbiome of Caenorhabditis elegans.</title>
        <authorList>
            <person name="Samuel B."/>
        </authorList>
    </citation>
    <scope>NUCLEOTIDE SEQUENCE</scope>
    <source>
        <strain evidence="1">BIGb0277</strain>
    </source>
</reference>